<sequence length="254" mass="28301">KRPDNKHAKISFTSKNQVPTSDFRLFFDVGKGKVGTQVLSYRPDKKKDGYFLLLTSPEIKAPDAERPKKTVVFVVDRSGSMSGKKIEQAKGALKFVLNNLRNGDLFNIVAYDSEVESFKPELQKYTDETRKQALGFVEGIYAGGSTNIDGALKTTLSQLKDSKRPNYIIFLTDGMPTAGETNESKIVINAKQSNKVHGRIFAFGVGYDVNSRLLDRLVVANFGQSEYVRPNEDIEDRVSKFYAKIAAPVMTSLK</sequence>
<dbReference type="InterPro" id="IPR050934">
    <property type="entry name" value="ITIH"/>
</dbReference>
<dbReference type="PANTHER" id="PTHR10338:SF108">
    <property type="entry name" value="INTER-ALPHA-TRYPSIN INHIBITOR HEAVY CHAIN H4-LIKE PROTEIN"/>
    <property type="match status" value="1"/>
</dbReference>
<dbReference type="Gene3D" id="3.40.50.410">
    <property type="entry name" value="von Willebrand factor, type A domain"/>
    <property type="match status" value="1"/>
</dbReference>
<dbReference type="EMBL" id="BARS01039143">
    <property type="protein sequence ID" value="GAG15802.1"/>
    <property type="molecule type" value="Genomic_DNA"/>
</dbReference>
<name>X0VXF5_9ZZZZ</name>
<gene>
    <name evidence="2" type="ORF">S01H1_59818</name>
</gene>
<feature type="non-terminal residue" evidence="2">
    <location>
        <position position="254"/>
    </location>
</feature>
<evidence type="ECO:0000313" key="2">
    <source>
        <dbReference type="EMBL" id="GAG15802.1"/>
    </source>
</evidence>
<feature type="domain" description="VWFA" evidence="1">
    <location>
        <begin position="70"/>
        <end position="245"/>
    </location>
</feature>
<dbReference type="SUPFAM" id="SSF53300">
    <property type="entry name" value="vWA-like"/>
    <property type="match status" value="1"/>
</dbReference>
<dbReference type="InterPro" id="IPR036465">
    <property type="entry name" value="vWFA_dom_sf"/>
</dbReference>
<dbReference type="Pfam" id="PF13768">
    <property type="entry name" value="VWA_3"/>
    <property type="match status" value="1"/>
</dbReference>
<accession>X0VXF5</accession>
<dbReference type="PANTHER" id="PTHR10338">
    <property type="entry name" value="INTER-ALPHA-TRYPSIN INHIBITOR HEAVY CHAIN FAMILY MEMBER"/>
    <property type="match status" value="1"/>
</dbReference>
<proteinExistence type="predicted"/>
<dbReference type="PROSITE" id="PS50234">
    <property type="entry name" value="VWFA"/>
    <property type="match status" value="1"/>
</dbReference>
<reference evidence="2" key="1">
    <citation type="journal article" date="2014" name="Front. Microbiol.">
        <title>High frequency of phylogenetically diverse reductive dehalogenase-homologous genes in deep subseafloor sedimentary metagenomes.</title>
        <authorList>
            <person name="Kawai M."/>
            <person name="Futagami T."/>
            <person name="Toyoda A."/>
            <person name="Takaki Y."/>
            <person name="Nishi S."/>
            <person name="Hori S."/>
            <person name="Arai W."/>
            <person name="Tsubouchi T."/>
            <person name="Morono Y."/>
            <person name="Uchiyama I."/>
            <person name="Ito T."/>
            <person name="Fujiyama A."/>
            <person name="Inagaki F."/>
            <person name="Takami H."/>
        </authorList>
    </citation>
    <scope>NUCLEOTIDE SEQUENCE</scope>
    <source>
        <strain evidence="2">Expedition CK06-06</strain>
    </source>
</reference>
<organism evidence="2">
    <name type="scientific">marine sediment metagenome</name>
    <dbReference type="NCBI Taxonomy" id="412755"/>
    <lineage>
        <taxon>unclassified sequences</taxon>
        <taxon>metagenomes</taxon>
        <taxon>ecological metagenomes</taxon>
    </lineage>
</organism>
<protein>
    <recommendedName>
        <fullName evidence="1">VWFA domain-containing protein</fullName>
    </recommendedName>
</protein>
<comment type="caution">
    <text evidence="2">The sequence shown here is derived from an EMBL/GenBank/DDBJ whole genome shotgun (WGS) entry which is preliminary data.</text>
</comment>
<dbReference type="AlphaFoldDB" id="X0VXF5"/>
<feature type="non-terminal residue" evidence="2">
    <location>
        <position position="1"/>
    </location>
</feature>
<dbReference type="SMART" id="SM00327">
    <property type="entry name" value="VWA"/>
    <property type="match status" value="1"/>
</dbReference>
<evidence type="ECO:0000259" key="1">
    <source>
        <dbReference type="PROSITE" id="PS50234"/>
    </source>
</evidence>
<dbReference type="InterPro" id="IPR002035">
    <property type="entry name" value="VWF_A"/>
</dbReference>